<organism evidence="2">
    <name type="scientific">uncultured Chloroflexia bacterium</name>
    <dbReference type="NCBI Taxonomy" id="1672391"/>
    <lineage>
        <taxon>Bacteria</taxon>
        <taxon>Bacillati</taxon>
        <taxon>Chloroflexota</taxon>
        <taxon>Chloroflexia</taxon>
        <taxon>environmental samples</taxon>
    </lineage>
</organism>
<protein>
    <recommendedName>
        <fullName evidence="1">Pyrrolo-quinoline quinone repeat domain-containing protein</fullName>
    </recommendedName>
</protein>
<dbReference type="EMBL" id="CADCTR010000110">
    <property type="protein sequence ID" value="CAA9218582.1"/>
    <property type="molecule type" value="Genomic_DNA"/>
</dbReference>
<evidence type="ECO:0000313" key="2">
    <source>
        <dbReference type="EMBL" id="CAA9218582.1"/>
    </source>
</evidence>
<dbReference type="InterPro" id="IPR011047">
    <property type="entry name" value="Quinoprotein_ADH-like_sf"/>
</dbReference>
<dbReference type="SMART" id="SM00564">
    <property type="entry name" value="PQQ"/>
    <property type="match status" value="4"/>
</dbReference>
<dbReference type="Gene3D" id="2.40.128.630">
    <property type="match status" value="1"/>
</dbReference>
<dbReference type="PANTHER" id="PTHR34512">
    <property type="entry name" value="CELL SURFACE PROTEIN"/>
    <property type="match status" value="1"/>
</dbReference>
<evidence type="ECO:0000259" key="1">
    <source>
        <dbReference type="Pfam" id="PF13570"/>
    </source>
</evidence>
<dbReference type="InterPro" id="IPR015943">
    <property type="entry name" value="WD40/YVTN_repeat-like_dom_sf"/>
</dbReference>
<dbReference type="AlphaFoldDB" id="A0A6J4H9V2"/>
<proteinExistence type="predicted"/>
<feature type="domain" description="Pyrrolo-quinoline quinone repeat" evidence="1">
    <location>
        <begin position="121"/>
        <end position="298"/>
    </location>
</feature>
<dbReference type="SUPFAM" id="SSF50998">
    <property type="entry name" value="Quinoprotein alcohol dehydrogenase-like"/>
    <property type="match status" value="1"/>
</dbReference>
<accession>A0A6J4H9V2</accession>
<dbReference type="InterPro" id="IPR002372">
    <property type="entry name" value="PQQ_rpt_dom"/>
</dbReference>
<dbReference type="Gene3D" id="2.130.10.10">
    <property type="entry name" value="YVTN repeat-like/Quinoprotein amine dehydrogenase"/>
    <property type="match status" value="1"/>
</dbReference>
<dbReference type="InterPro" id="IPR018391">
    <property type="entry name" value="PQQ_b-propeller_rpt"/>
</dbReference>
<sequence>MLRVAGSESRLSIAVRARVCDVASPRPVILVARGGPRVDWRQNQSVALPSWTARVVKILRLLVVILALSSFWVPDVRARQTHPNVLAAQASDDQATTVFRGNPGRTGEQPGPGPAGDPVLKWRAFTRDDVLSSPTVANGSVYIGSNDNHLYAFNTNDGSRRWRFATKNDVASSPAVSNSIVYVGSFDGNLYAIDATDGTERWRFAVGSTIFSSPVVESGTVYVGAGDGVLYALDATSGAVRWRVSTGGPLLSSPAVIDGVVFIGSVDGVLYAVNAASGTERWRFDTGSIIYATPAVADGVAHVASFGG</sequence>
<feature type="non-terminal residue" evidence="2">
    <location>
        <position position="308"/>
    </location>
</feature>
<gene>
    <name evidence="2" type="ORF">AVDCRST_MAG93-344</name>
</gene>
<reference evidence="2" key="1">
    <citation type="submission" date="2020-02" db="EMBL/GenBank/DDBJ databases">
        <authorList>
            <person name="Meier V. D."/>
        </authorList>
    </citation>
    <scope>NUCLEOTIDE SEQUENCE</scope>
    <source>
        <strain evidence="2">AVDCRST_MAG93</strain>
    </source>
</reference>
<dbReference type="Pfam" id="PF13570">
    <property type="entry name" value="Beta-prop_ACSF4"/>
    <property type="match status" value="1"/>
</dbReference>
<name>A0A6J4H9V2_9CHLR</name>
<dbReference type="PANTHER" id="PTHR34512:SF30">
    <property type="entry name" value="OUTER MEMBRANE PROTEIN ASSEMBLY FACTOR BAMB"/>
    <property type="match status" value="1"/>
</dbReference>